<keyword evidence="4" id="KW-0256">Endoplasmic reticulum</keyword>
<feature type="transmembrane region" description="Helical" evidence="7">
    <location>
        <begin position="87"/>
        <end position="109"/>
    </location>
</feature>
<feature type="transmembrane region" description="Helical" evidence="7">
    <location>
        <begin position="30"/>
        <end position="48"/>
    </location>
</feature>
<evidence type="ECO:0000256" key="3">
    <source>
        <dbReference type="ARBA" id="ARBA00022692"/>
    </source>
</evidence>
<organism evidence="8 9">
    <name type="scientific">Fistulifera solaris</name>
    <name type="common">Oleaginous diatom</name>
    <dbReference type="NCBI Taxonomy" id="1519565"/>
    <lineage>
        <taxon>Eukaryota</taxon>
        <taxon>Sar</taxon>
        <taxon>Stramenopiles</taxon>
        <taxon>Ochrophyta</taxon>
        <taxon>Bacillariophyta</taxon>
        <taxon>Bacillariophyceae</taxon>
        <taxon>Bacillariophycidae</taxon>
        <taxon>Naviculales</taxon>
        <taxon>Naviculaceae</taxon>
        <taxon>Fistulifera</taxon>
    </lineage>
</organism>
<evidence type="ECO:0000256" key="1">
    <source>
        <dbReference type="ARBA" id="ARBA00004477"/>
    </source>
</evidence>
<proteinExistence type="inferred from homology"/>
<comment type="similarity">
    <text evidence="2">Belongs to the EMC6 family.</text>
</comment>
<evidence type="ECO:0000313" key="8">
    <source>
        <dbReference type="EMBL" id="GAX16737.1"/>
    </source>
</evidence>
<evidence type="ECO:0000256" key="2">
    <source>
        <dbReference type="ARBA" id="ARBA00009436"/>
    </source>
</evidence>
<keyword evidence="6 7" id="KW-0472">Membrane</keyword>
<name>A0A1Z5JRU1_FISSO</name>
<keyword evidence="9" id="KW-1185">Reference proteome</keyword>
<evidence type="ECO:0000256" key="6">
    <source>
        <dbReference type="ARBA" id="ARBA00023136"/>
    </source>
</evidence>
<keyword evidence="5 7" id="KW-1133">Transmembrane helix</keyword>
<protein>
    <submittedName>
        <fullName evidence="8">Uncharacterized protein</fullName>
    </submittedName>
</protein>
<dbReference type="GO" id="GO:0005789">
    <property type="term" value="C:endoplasmic reticulum membrane"/>
    <property type="evidence" value="ECO:0007669"/>
    <property type="project" value="UniProtKB-SubCell"/>
</dbReference>
<dbReference type="Pfam" id="PF07019">
    <property type="entry name" value="EMC6"/>
    <property type="match status" value="1"/>
</dbReference>
<evidence type="ECO:0000313" key="9">
    <source>
        <dbReference type="Proteomes" id="UP000198406"/>
    </source>
</evidence>
<evidence type="ECO:0000256" key="4">
    <source>
        <dbReference type="ARBA" id="ARBA00022824"/>
    </source>
</evidence>
<accession>A0A1Z5JRU1</accession>
<dbReference type="InterPro" id="IPR029008">
    <property type="entry name" value="EMC6-like"/>
</dbReference>
<dbReference type="AlphaFoldDB" id="A0A1Z5JRU1"/>
<feature type="transmembrane region" description="Helical" evidence="7">
    <location>
        <begin position="55"/>
        <end position="75"/>
    </location>
</feature>
<comment type="subcellular location">
    <subcellularLocation>
        <location evidence="1">Endoplasmic reticulum membrane</location>
        <topology evidence="1">Multi-pass membrane protein</topology>
    </subcellularLocation>
</comment>
<evidence type="ECO:0000256" key="5">
    <source>
        <dbReference type="ARBA" id="ARBA00022989"/>
    </source>
</evidence>
<dbReference type="InParanoid" id="A0A1Z5JRU1"/>
<reference evidence="8 9" key="1">
    <citation type="journal article" date="2015" name="Plant Cell">
        <title>Oil accumulation by the oleaginous diatom Fistulifera solaris as revealed by the genome and transcriptome.</title>
        <authorList>
            <person name="Tanaka T."/>
            <person name="Maeda Y."/>
            <person name="Veluchamy A."/>
            <person name="Tanaka M."/>
            <person name="Abida H."/>
            <person name="Marechal E."/>
            <person name="Bowler C."/>
            <person name="Muto M."/>
            <person name="Sunaga Y."/>
            <person name="Tanaka M."/>
            <person name="Yoshino T."/>
            <person name="Taniguchi T."/>
            <person name="Fukuda Y."/>
            <person name="Nemoto M."/>
            <person name="Matsumoto M."/>
            <person name="Wong P.S."/>
            <person name="Aburatani S."/>
            <person name="Fujibuchi W."/>
        </authorList>
    </citation>
    <scope>NUCLEOTIDE SEQUENCE [LARGE SCALE GENOMIC DNA]</scope>
    <source>
        <strain evidence="8 9">JPCC DA0580</strain>
    </source>
</reference>
<dbReference type="Proteomes" id="UP000198406">
    <property type="component" value="Unassembled WGS sequence"/>
</dbReference>
<comment type="caution">
    <text evidence="8">The sequence shown here is derived from an EMBL/GenBank/DDBJ whole genome shotgun (WGS) entry which is preliminary data.</text>
</comment>
<sequence>MLEKVKATIGKALSVNSKPTEETFSELPDVLIWFRAVLGLTYGIFMGLKGIRSGPALVQAVNLIVFIPFMYSRFYLGVEMDHFASQIYFSGTFNALALFLLIWICLYTAEHEEDENQLAALLVSSSKVGDLRPDAAVPLMEAVAEESEF</sequence>
<evidence type="ECO:0000256" key="7">
    <source>
        <dbReference type="SAM" id="Phobius"/>
    </source>
</evidence>
<dbReference type="EMBL" id="BDSP01000109">
    <property type="protein sequence ID" value="GAX16737.1"/>
    <property type="molecule type" value="Genomic_DNA"/>
</dbReference>
<dbReference type="OrthoDB" id="41993at2759"/>
<gene>
    <name evidence="8" type="ORF">FisN_21Hu180</name>
</gene>
<keyword evidence="3 7" id="KW-0812">Transmembrane</keyword>